<dbReference type="GeneID" id="110250293"/>
<dbReference type="EnsemblMetazoa" id="XM_021056898.1">
    <property type="protein sequence ID" value="XP_020912557.1"/>
    <property type="gene ID" value="LOC110250293"/>
</dbReference>
<feature type="domain" description="Tc1-like transposase DDE" evidence="1">
    <location>
        <begin position="173"/>
        <end position="311"/>
    </location>
</feature>
<dbReference type="KEGG" id="epa:110250293"/>
<dbReference type="EnsemblMetazoa" id="XM_021053073.1">
    <property type="protein sequence ID" value="XP_020908732.1"/>
    <property type="gene ID" value="LOC110246708"/>
</dbReference>
<dbReference type="InterPro" id="IPR038717">
    <property type="entry name" value="Tc1-like_DDE_dom"/>
</dbReference>
<keyword evidence="3" id="KW-1185">Reference proteome</keyword>
<dbReference type="OMA" id="VWRESNT"/>
<dbReference type="RefSeq" id="XP_020908732.1">
    <property type="nucleotide sequence ID" value="XM_021053073.1"/>
</dbReference>
<dbReference type="KEGG" id="epa:110246708"/>
<name>A0A913XT07_EXADI</name>
<protein>
    <recommendedName>
        <fullName evidence="1">Tc1-like transposase DDE domain-containing protein</fullName>
    </recommendedName>
</protein>
<dbReference type="GeneID" id="110246708"/>
<sequence>MVRRINNARKCAAILEREYHHRTFRSIGKKYNISKTSAHRFVKEKVRILYPKTVETKRRGRKRKLSERDVRQLDRAVKDLRRNNVNFTAMDVVKHAGFKGDEAHKRTFTRYLNSLGYKYLITRRKGLLSDVDKTKRLQYARAMLKLLQEYPSFYINHIGFYLDAVSFVHKYNPFQESTSPKGRVWRKQGEGLCITAKGNKSLAGGRRVHMMVVIAYGKGVLVTEDYEHMNGAYFAQFVRDRMKLIFGLAGPKHNSLRLFVMDNDPSQNSHRALCEIEKIEAEIHAIPPRSPDLNPIENIFNTVKTDLEKEAISKMITNESFDEFKTRIKEEFHRITTHEVDKTINTMPKRLQAIVKSKGNRTKY</sequence>
<dbReference type="InterPro" id="IPR036397">
    <property type="entry name" value="RNaseH_sf"/>
</dbReference>
<dbReference type="GO" id="GO:0003676">
    <property type="term" value="F:nucleic acid binding"/>
    <property type="evidence" value="ECO:0007669"/>
    <property type="project" value="InterPro"/>
</dbReference>
<dbReference type="Gene3D" id="3.30.420.10">
    <property type="entry name" value="Ribonuclease H-like superfamily/Ribonuclease H"/>
    <property type="match status" value="1"/>
</dbReference>
<dbReference type="RefSeq" id="XP_020912557.1">
    <property type="nucleotide sequence ID" value="XM_021056898.1"/>
</dbReference>
<dbReference type="Pfam" id="PF13358">
    <property type="entry name" value="DDE_3"/>
    <property type="match status" value="1"/>
</dbReference>
<dbReference type="AlphaFoldDB" id="A0A913XT07"/>
<evidence type="ECO:0000313" key="3">
    <source>
        <dbReference type="Proteomes" id="UP000887567"/>
    </source>
</evidence>
<evidence type="ECO:0000313" key="2">
    <source>
        <dbReference type="EnsemblMetazoa" id="XP_020908732.1"/>
    </source>
</evidence>
<accession>A0A913XT07</accession>
<dbReference type="OrthoDB" id="10051057at2759"/>
<reference evidence="2" key="1">
    <citation type="submission" date="2022-11" db="UniProtKB">
        <authorList>
            <consortium name="EnsemblMetazoa"/>
        </authorList>
    </citation>
    <scope>IDENTIFICATION</scope>
</reference>
<organism evidence="2 3">
    <name type="scientific">Exaiptasia diaphana</name>
    <name type="common">Tropical sea anemone</name>
    <name type="synonym">Aiptasia pulchella</name>
    <dbReference type="NCBI Taxonomy" id="2652724"/>
    <lineage>
        <taxon>Eukaryota</taxon>
        <taxon>Metazoa</taxon>
        <taxon>Cnidaria</taxon>
        <taxon>Anthozoa</taxon>
        <taxon>Hexacorallia</taxon>
        <taxon>Actiniaria</taxon>
        <taxon>Aiptasiidae</taxon>
        <taxon>Exaiptasia</taxon>
    </lineage>
</organism>
<proteinExistence type="predicted"/>
<dbReference type="Proteomes" id="UP000887567">
    <property type="component" value="Unplaced"/>
</dbReference>
<evidence type="ECO:0000259" key="1">
    <source>
        <dbReference type="Pfam" id="PF13358"/>
    </source>
</evidence>